<dbReference type="Proteomes" id="UP000051221">
    <property type="component" value="Unassembled WGS sequence"/>
</dbReference>
<evidence type="ECO:0000313" key="1">
    <source>
        <dbReference type="EMBL" id="KQH85569.1"/>
    </source>
</evidence>
<dbReference type="EMBL" id="LKHS01000010">
    <property type="protein sequence ID" value="KQH85569.1"/>
    <property type="molecule type" value="Genomic_DNA"/>
</dbReference>
<protein>
    <submittedName>
        <fullName evidence="1">Uncharacterized protein</fullName>
    </submittedName>
</protein>
<name>A0A0Q2MBY7_VIBFU</name>
<keyword evidence="2" id="KW-1185">Reference proteome</keyword>
<dbReference type="RefSeq" id="WP_055466387.1">
    <property type="nucleotide sequence ID" value="NZ_CP051103.1"/>
</dbReference>
<gene>
    <name evidence="1" type="ORF">AMR76_13785</name>
</gene>
<sequence>MSNRFKRVSFALYLDPKQSSADNFAFNTMLGWSKKRQELAADATAAMELHQLVHIHKHIYLSGLYLHSLKPELAMSLASALSTESINTQSLLDMLKLHQIEPQSAAGLDEAMCQTLADKVAASVQAQLSAAAPSDASAMSDGVASVLAQVQRLEETLTSHTTPASSAEGEQVQELKRLIVKQSQLINQLIGSLKQGAVVGQESSNDASAEPVEARLERVQKIRQKGVF</sequence>
<dbReference type="InParanoid" id="A0A0Q2MBY7"/>
<comment type="caution">
    <text evidence="1">The sequence shown here is derived from an EMBL/GenBank/DDBJ whole genome shotgun (WGS) entry which is preliminary data.</text>
</comment>
<proteinExistence type="predicted"/>
<reference evidence="1 2" key="1">
    <citation type="submission" date="2015-08" db="EMBL/GenBank/DDBJ databases">
        <title>Antibacterial properties of a collection of Vibrionaceae strains.</title>
        <authorList>
            <person name="Giubergia S."/>
        </authorList>
    </citation>
    <scope>NUCLEOTIDE SEQUENCE [LARGE SCALE GENOMIC DNA]</scope>
    <source>
        <strain evidence="1 2">S0821</strain>
    </source>
</reference>
<dbReference type="AlphaFoldDB" id="A0A0Q2MBY7"/>
<evidence type="ECO:0000313" key="2">
    <source>
        <dbReference type="Proteomes" id="UP000051221"/>
    </source>
</evidence>
<organism evidence="1 2">
    <name type="scientific">Vibrio furnissii</name>
    <dbReference type="NCBI Taxonomy" id="29494"/>
    <lineage>
        <taxon>Bacteria</taxon>
        <taxon>Pseudomonadati</taxon>
        <taxon>Pseudomonadota</taxon>
        <taxon>Gammaproteobacteria</taxon>
        <taxon>Vibrionales</taxon>
        <taxon>Vibrionaceae</taxon>
        <taxon>Vibrio</taxon>
    </lineage>
</organism>
<accession>A0A0Q2MBY7</accession>